<dbReference type="Proteomes" id="UP000323046">
    <property type="component" value="Chromosome"/>
</dbReference>
<dbReference type="OrthoDB" id="4256099at2"/>
<protein>
    <submittedName>
        <fullName evidence="2">Uncharacterized protein</fullName>
    </submittedName>
</protein>
<evidence type="ECO:0000256" key="1">
    <source>
        <dbReference type="SAM" id="MobiDB-lite"/>
    </source>
</evidence>
<organism evidence="2 3">
    <name type="scientific">Streptomyces venezuelae</name>
    <dbReference type="NCBI Taxonomy" id="54571"/>
    <lineage>
        <taxon>Bacteria</taxon>
        <taxon>Bacillati</taxon>
        <taxon>Actinomycetota</taxon>
        <taxon>Actinomycetes</taxon>
        <taxon>Kitasatosporales</taxon>
        <taxon>Streptomycetaceae</taxon>
        <taxon>Streptomyces</taxon>
    </lineage>
</organism>
<sequence>MSTEPEVLPAEAQELEADQGHYVTASLCGKEVRVIPAGAWRMSWQRALKAGDFDVFASKIMHPDDFPLFEDLDPTNDAFGEFVADAASKTGEALGKSSGPSRSSKTTRKR</sequence>
<dbReference type="RefSeq" id="WP_150165140.1">
    <property type="nucleotide sequence ID" value="NZ_CP029193.1"/>
</dbReference>
<reference evidence="2 3" key="1">
    <citation type="submission" date="2018-05" db="EMBL/GenBank/DDBJ databases">
        <title>Streptomyces venezuelae.</title>
        <authorList>
            <person name="Kim W."/>
            <person name="Lee N."/>
            <person name="Cho B.-K."/>
        </authorList>
    </citation>
    <scope>NUCLEOTIDE SEQUENCE [LARGE SCALE GENOMIC DNA]</scope>
    <source>
        <strain evidence="2 3">ATCC 14583</strain>
    </source>
</reference>
<evidence type="ECO:0000313" key="3">
    <source>
        <dbReference type="Proteomes" id="UP000323046"/>
    </source>
</evidence>
<gene>
    <name evidence="2" type="ORF">DEJ47_04485</name>
</gene>
<evidence type="ECO:0000313" key="2">
    <source>
        <dbReference type="EMBL" id="QES25805.1"/>
    </source>
</evidence>
<dbReference type="AlphaFoldDB" id="A0A5P2B5N7"/>
<proteinExistence type="predicted"/>
<feature type="region of interest" description="Disordered" evidence="1">
    <location>
        <begin position="90"/>
        <end position="110"/>
    </location>
</feature>
<name>A0A5P2B5N7_STRVZ</name>
<keyword evidence="3" id="KW-1185">Reference proteome</keyword>
<accession>A0A5P2B5N7</accession>
<dbReference type="EMBL" id="CP029193">
    <property type="protein sequence ID" value="QES25805.1"/>
    <property type="molecule type" value="Genomic_DNA"/>
</dbReference>